<protein>
    <submittedName>
        <fullName evidence="2">Uncharacterized protein</fullName>
    </submittedName>
</protein>
<feature type="compositionally biased region" description="Basic and acidic residues" evidence="1">
    <location>
        <begin position="138"/>
        <end position="151"/>
    </location>
</feature>
<dbReference type="Ensembl" id="ENSPANT00000059833.2">
    <property type="protein sequence ID" value="ENSPANP00000048036.1"/>
    <property type="gene ID" value="ENSPANG00000036209.2"/>
</dbReference>
<proteinExistence type="predicted"/>
<dbReference type="AlphaFoldDB" id="A0A8I5MVS4"/>
<feature type="compositionally biased region" description="Basic and acidic residues" evidence="1">
    <location>
        <begin position="82"/>
        <end position="93"/>
    </location>
</feature>
<dbReference type="OMA" id="PGTHCAS"/>
<evidence type="ECO:0000256" key="1">
    <source>
        <dbReference type="SAM" id="MobiDB-lite"/>
    </source>
</evidence>
<organism evidence="2 3">
    <name type="scientific">Papio anubis</name>
    <name type="common">Olive baboon</name>
    <dbReference type="NCBI Taxonomy" id="9555"/>
    <lineage>
        <taxon>Eukaryota</taxon>
        <taxon>Metazoa</taxon>
        <taxon>Chordata</taxon>
        <taxon>Craniata</taxon>
        <taxon>Vertebrata</taxon>
        <taxon>Euteleostomi</taxon>
        <taxon>Mammalia</taxon>
        <taxon>Eutheria</taxon>
        <taxon>Euarchontoglires</taxon>
        <taxon>Primates</taxon>
        <taxon>Haplorrhini</taxon>
        <taxon>Catarrhini</taxon>
        <taxon>Cercopithecidae</taxon>
        <taxon>Cercopithecinae</taxon>
        <taxon>Papio</taxon>
    </lineage>
</organism>
<feature type="compositionally biased region" description="Basic and acidic residues" evidence="1">
    <location>
        <begin position="109"/>
        <end position="119"/>
    </location>
</feature>
<dbReference type="GeneTree" id="ENSGT01050000248493"/>
<feature type="region of interest" description="Disordered" evidence="1">
    <location>
        <begin position="44"/>
        <end position="152"/>
    </location>
</feature>
<dbReference type="Proteomes" id="UP000028761">
    <property type="component" value="Unplaced"/>
</dbReference>
<evidence type="ECO:0000313" key="2">
    <source>
        <dbReference type="Ensembl" id="ENSPANP00000048036.1"/>
    </source>
</evidence>
<accession>A0A8I5MVS4</accession>
<reference evidence="2" key="2">
    <citation type="submission" date="2025-09" db="UniProtKB">
        <authorList>
            <consortium name="Ensembl"/>
        </authorList>
    </citation>
    <scope>IDENTIFICATION</scope>
</reference>
<name>A0A8I5MVS4_PAPAN</name>
<reference evidence="2" key="1">
    <citation type="submission" date="2025-08" db="UniProtKB">
        <authorList>
            <consortium name="Ensembl"/>
        </authorList>
    </citation>
    <scope>IDENTIFICATION</scope>
</reference>
<evidence type="ECO:0000313" key="3">
    <source>
        <dbReference type="Proteomes" id="UP000028761"/>
    </source>
</evidence>
<sequence>MAASSVEKTRGWRGLALRRPSGTLVLPAFLQALGPHAREAAWAPGPGTHCASRRRRLPGPVSSTGNLSTVCLCPGQPARSNTDPRAHPLGDEGTKEEEENLEQSLGGKWRREGLKETRPRGSSRKRGGSEQALLVASEEERERLERSEKKQPQKIYLRKKTRKLMFNFCTCGKRKSQEPEPGRNCDKGNLSVYSGLPLKFITNKFKLNIGESFENSTISACPEEELLHSNSKEG</sequence>
<keyword evidence="3" id="KW-1185">Reference proteome</keyword>